<dbReference type="InterPro" id="IPR029063">
    <property type="entry name" value="SAM-dependent_MTases_sf"/>
</dbReference>
<dbReference type="Proteomes" id="UP000605897">
    <property type="component" value="Unassembled WGS sequence"/>
</dbReference>
<protein>
    <submittedName>
        <fullName evidence="1">Methyltransferase</fullName>
    </submittedName>
</protein>
<accession>A0ABQ3IXE1</accession>
<sequence length="198" mass="21389">MPFDHNHAYHRLLLRQVPAGARMALDVGCGAGRFARRLTAAGLTVEGIDPSGEMIAAARALGPETITYRHEDVTTAELGRYDFVSCLASLHHMPFETVTKLRAALNPGGVLAVLGLAKPRSAADWVKWGLLAPPVNLAARLVVAAGDRLNGGPDPVATAPVKDWDTTMTQVRRDSARLLPGSSVRPLLFFRYLLLYRA</sequence>
<comment type="caution">
    <text evidence="1">The sequence shown here is derived from an EMBL/GenBank/DDBJ whole genome shotgun (WGS) entry which is preliminary data.</text>
</comment>
<dbReference type="Gene3D" id="3.40.50.150">
    <property type="entry name" value="Vaccinia Virus protein VP39"/>
    <property type="match status" value="1"/>
</dbReference>
<keyword evidence="1" id="KW-0489">Methyltransferase</keyword>
<gene>
    <name evidence="1" type="ORF">GCM10017786_29030</name>
</gene>
<proteinExistence type="predicted"/>
<dbReference type="GO" id="GO:0008168">
    <property type="term" value="F:methyltransferase activity"/>
    <property type="evidence" value="ECO:0007669"/>
    <property type="project" value="UniProtKB-KW"/>
</dbReference>
<dbReference type="PANTHER" id="PTHR43861">
    <property type="entry name" value="TRANS-ACONITATE 2-METHYLTRANSFERASE-RELATED"/>
    <property type="match status" value="1"/>
</dbReference>
<evidence type="ECO:0000313" key="1">
    <source>
        <dbReference type="EMBL" id="GHE94241.1"/>
    </source>
</evidence>
<keyword evidence="2" id="KW-1185">Reference proteome</keyword>
<dbReference type="Pfam" id="PF13489">
    <property type="entry name" value="Methyltransf_23"/>
    <property type="match status" value="1"/>
</dbReference>
<evidence type="ECO:0000313" key="2">
    <source>
        <dbReference type="Proteomes" id="UP000605897"/>
    </source>
</evidence>
<dbReference type="SUPFAM" id="SSF53335">
    <property type="entry name" value="S-adenosyl-L-methionine-dependent methyltransferases"/>
    <property type="match status" value="1"/>
</dbReference>
<dbReference type="GO" id="GO:0032259">
    <property type="term" value="P:methylation"/>
    <property type="evidence" value="ECO:0007669"/>
    <property type="project" value="UniProtKB-KW"/>
</dbReference>
<keyword evidence="1" id="KW-0808">Transferase</keyword>
<reference evidence="2" key="1">
    <citation type="journal article" date="2019" name="Int. J. Syst. Evol. Microbiol.">
        <title>The Global Catalogue of Microorganisms (GCM) 10K type strain sequencing project: providing services to taxonomists for standard genome sequencing and annotation.</title>
        <authorList>
            <consortium name="The Broad Institute Genomics Platform"/>
            <consortium name="The Broad Institute Genome Sequencing Center for Infectious Disease"/>
            <person name="Wu L."/>
            <person name="Ma J."/>
        </authorList>
    </citation>
    <scope>NUCLEOTIDE SEQUENCE [LARGE SCALE GENOMIC DNA]</scope>
    <source>
        <strain evidence="2">CGMCC 4.7677</strain>
    </source>
</reference>
<dbReference type="CDD" id="cd02440">
    <property type="entry name" value="AdoMet_MTases"/>
    <property type="match status" value="1"/>
</dbReference>
<dbReference type="RefSeq" id="WP_191245005.1">
    <property type="nucleotide sequence ID" value="NZ_BNAU01000002.1"/>
</dbReference>
<name>A0ABQ3IXE1_9PSEU</name>
<dbReference type="EMBL" id="BNAU01000002">
    <property type="protein sequence ID" value="GHE94241.1"/>
    <property type="molecule type" value="Genomic_DNA"/>
</dbReference>
<organism evidence="1 2">
    <name type="scientific">Amycolatopsis deserti</name>
    <dbReference type="NCBI Taxonomy" id="185696"/>
    <lineage>
        <taxon>Bacteria</taxon>
        <taxon>Bacillati</taxon>
        <taxon>Actinomycetota</taxon>
        <taxon>Actinomycetes</taxon>
        <taxon>Pseudonocardiales</taxon>
        <taxon>Pseudonocardiaceae</taxon>
        <taxon>Amycolatopsis</taxon>
    </lineage>
</organism>